<comment type="catalytic activity">
    <reaction evidence="2">
        <text>2,5-dioxopentanoate + NAD(+) + H2O = 2-oxoglutarate + NADH + 2 H(+)</text>
        <dbReference type="Rhea" id="RHEA:47152"/>
        <dbReference type="ChEBI" id="CHEBI:15377"/>
        <dbReference type="ChEBI" id="CHEBI:15378"/>
        <dbReference type="ChEBI" id="CHEBI:16810"/>
        <dbReference type="ChEBI" id="CHEBI:57540"/>
        <dbReference type="ChEBI" id="CHEBI:57945"/>
        <dbReference type="ChEBI" id="CHEBI:58136"/>
    </reaction>
</comment>
<name>C1D1Y7_DEIDV</name>
<dbReference type="PANTHER" id="PTHR43353:SF3">
    <property type="entry name" value="ALDEHYDE DEHYDROGENASE-RELATED"/>
    <property type="match status" value="1"/>
</dbReference>
<evidence type="ECO:0000313" key="6">
    <source>
        <dbReference type="EMBL" id="ACO47426.1"/>
    </source>
</evidence>
<dbReference type="InterPro" id="IPR015590">
    <property type="entry name" value="Aldehyde_DH_dom"/>
</dbReference>
<dbReference type="InterPro" id="IPR016163">
    <property type="entry name" value="Ald_DH_C"/>
</dbReference>
<evidence type="ECO:0000256" key="1">
    <source>
        <dbReference type="ARBA" id="ARBA00023002"/>
    </source>
</evidence>
<dbReference type="InterPro" id="IPR044151">
    <property type="entry name" value="ALDH_KGSADH"/>
</dbReference>
<geneLocation type="plasmid" evidence="7">
    <name>pDeide1</name>
</geneLocation>
<protein>
    <recommendedName>
        <fullName evidence="4">2,5-dioxovalerate dehydrogenase</fullName>
        <ecNumber evidence="4">1.2.1.26</ecNumber>
    </recommendedName>
</protein>
<evidence type="ECO:0000259" key="5">
    <source>
        <dbReference type="Pfam" id="PF00171"/>
    </source>
</evidence>
<dbReference type="Proteomes" id="UP000002208">
    <property type="component" value="Plasmid 1"/>
</dbReference>
<dbReference type="InterPro" id="IPR016162">
    <property type="entry name" value="Ald_DH_N"/>
</dbReference>
<feature type="domain" description="Aldehyde dehydrogenase" evidence="5">
    <location>
        <begin position="5"/>
        <end position="313"/>
    </location>
</feature>
<evidence type="ECO:0000256" key="4">
    <source>
        <dbReference type="ARBA" id="ARBA00067023"/>
    </source>
</evidence>
<dbReference type="RefSeq" id="WP_012694551.1">
    <property type="nucleotide sequence ID" value="NC_012527.1"/>
</dbReference>
<evidence type="ECO:0000256" key="2">
    <source>
        <dbReference type="ARBA" id="ARBA00050769"/>
    </source>
</evidence>
<dbReference type="PANTHER" id="PTHR43353">
    <property type="entry name" value="SUCCINATE-SEMIALDEHYDE DEHYDROGENASE, MITOCHONDRIAL"/>
    <property type="match status" value="1"/>
</dbReference>
<dbReference type="InterPro" id="IPR016161">
    <property type="entry name" value="Ald_DH/histidinol_DH"/>
</dbReference>
<organism evidence="6 7">
    <name type="scientific">Deinococcus deserti (strain DSM 17065 / CIP 109153 / LMG 22923 / VCD115)</name>
    <dbReference type="NCBI Taxonomy" id="546414"/>
    <lineage>
        <taxon>Bacteria</taxon>
        <taxon>Thermotogati</taxon>
        <taxon>Deinococcota</taxon>
        <taxon>Deinococci</taxon>
        <taxon>Deinococcales</taxon>
        <taxon>Deinococcaceae</taxon>
        <taxon>Deinococcus</taxon>
    </lineage>
</organism>
<evidence type="ECO:0000313" key="7">
    <source>
        <dbReference type="Proteomes" id="UP000002208"/>
    </source>
</evidence>
<dbReference type="Gene3D" id="3.40.309.10">
    <property type="entry name" value="Aldehyde Dehydrogenase, Chain A, domain 2"/>
    <property type="match status" value="1"/>
</dbReference>
<gene>
    <name evidence="6" type="ordered locus">Deide_1p00300</name>
</gene>
<dbReference type="Gene3D" id="3.40.605.10">
    <property type="entry name" value="Aldehyde Dehydrogenase, Chain A, domain 1"/>
    <property type="match status" value="1"/>
</dbReference>
<accession>C1D1Y7</accession>
<dbReference type="InterPro" id="IPR050740">
    <property type="entry name" value="Aldehyde_DH_Superfamily"/>
</dbReference>
<dbReference type="SUPFAM" id="SSF53720">
    <property type="entry name" value="ALDH-like"/>
    <property type="match status" value="1"/>
</dbReference>
<dbReference type="EC" id="1.2.1.26" evidence="4"/>
<keyword evidence="6" id="KW-0614">Plasmid</keyword>
<dbReference type="FunFam" id="3.40.605.10:FF:000037">
    <property type="entry name" value="NADP-dependent fatty aldehyde dehydrogenase"/>
    <property type="match status" value="1"/>
</dbReference>
<keyword evidence="1" id="KW-0560">Oxidoreductase</keyword>
<dbReference type="OrthoDB" id="9770537at2"/>
<keyword evidence="7" id="KW-1185">Reference proteome</keyword>
<dbReference type="KEGG" id="ddr:Deide_1p00300"/>
<dbReference type="GO" id="GO:0047533">
    <property type="term" value="F:2,5-dioxovalerate dehydrogenase (NADP+) activity"/>
    <property type="evidence" value="ECO:0007669"/>
    <property type="project" value="UniProtKB-EC"/>
</dbReference>
<dbReference type="AlphaFoldDB" id="C1D1Y7"/>
<dbReference type="EMBL" id="CP001115">
    <property type="protein sequence ID" value="ACO47426.1"/>
    <property type="molecule type" value="Genomic_DNA"/>
</dbReference>
<proteinExistence type="predicted"/>
<dbReference type="CDD" id="cd07129">
    <property type="entry name" value="ALDH_KGSADH"/>
    <property type="match status" value="1"/>
</dbReference>
<sequence>MSMPRTFQAVNPATGKPLPGRFPVTSLEELHQAVELAQQAALPYGRLPGQRRAEFLSAAADQVVIHGDELVARAGEETALPEVRLRGELARTANQLRLFADLVREGSWVDARLDRPNPARVPAKPDVRSLRVPLGPVAVFGASNFPLAFSVAGGDTASALAAGCPVVAKAHPAHPATSEVAARALKRAAEQTGMPPGVFSVIYDDGFEIGLALVRHPSIRAVGFTGSRGGGLALMAAAQARPVPIPVFAEMSSVNPVVLSEAALEVGGTALVTGLTASISGSGGQLCTQPGLLFVPEGQAGDALLEEVAGRLREGPACTLLSAGIRDAYVAGTTALAGHPEVMTLQRATGEDADIHSQLYSVPLAALSASPELAHEVFGPVSLAVRYSTHSELPGVLRELEGQLTATLHALPSELPAWQDVLDVMREKAGRLILNGFPTGVEVGHAMVHGGPFPATSDGASTSVGTRAIERFSRLCAYQDFPDSLLPAELHSANPLGIWRLVDGVRTKEELATPEVTS</sequence>
<evidence type="ECO:0000256" key="3">
    <source>
        <dbReference type="ARBA" id="ARBA00051918"/>
    </source>
</evidence>
<dbReference type="Pfam" id="PF00171">
    <property type="entry name" value="Aldedh"/>
    <property type="match status" value="1"/>
</dbReference>
<reference evidence="6 7" key="1">
    <citation type="journal article" date="2009" name="PLoS Genet.">
        <title>Alliance of proteomics and genomics to unravel the specificities of Sahara bacterium Deinococcus deserti.</title>
        <authorList>
            <person name="de Groot A."/>
            <person name="Dulermo R."/>
            <person name="Ortet P."/>
            <person name="Blanchard L."/>
            <person name="Guerin P."/>
            <person name="Fernandez B."/>
            <person name="Vacherie B."/>
            <person name="Dossat C."/>
            <person name="Jolivet E."/>
            <person name="Siguier P."/>
            <person name="Chandler M."/>
            <person name="Barakat M."/>
            <person name="Dedieu A."/>
            <person name="Barbe V."/>
            <person name="Heulin T."/>
            <person name="Sommer S."/>
            <person name="Achouak W."/>
            <person name="Armengaud J."/>
        </authorList>
    </citation>
    <scope>NUCLEOTIDE SEQUENCE [LARGE SCALE GENOMIC DNA]</scope>
    <source>
        <strain evidence="7">DSM 17065 / CIP 109153 / LMG 22923 / VCD115</strain>
        <plasmid evidence="7">pDeide1</plasmid>
    </source>
</reference>
<dbReference type="HOGENOM" id="CLU_027555_0_0_0"/>
<comment type="catalytic activity">
    <reaction evidence="3">
        <text>2,5-dioxopentanoate + NADP(+) + H2O = 2-oxoglutarate + NADPH + 2 H(+)</text>
        <dbReference type="Rhea" id="RHEA:11296"/>
        <dbReference type="ChEBI" id="CHEBI:15377"/>
        <dbReference type="ChEBI" id="CHEBI:15378"/>
        <dbReference type="ChEBI" id="CHEBI:16810"/>
        <dbReference type="ChEBI" id="CHEBI:57783"/>
        <dbReference type="ChEBI" id="CHEBI:58136"/>
        <dbReference type="ChEBI" id="CHEBI:58349"/>
        <dbReference type="EC" id="1.2.1.26"/>
    </reaction>
</comment>